<dbReference type="Gene3D" id="2.60.40.1120">
    <property type="entry name" value="Carboxypeptidase-like, regulatory domain"/>
    <property type="match status" value="1"/>
</dbReference>
<keyword evidence="3 7" id="KW-1134">Transmembrane beta strand</keyword>
<accession>A0A4U1GQ26</accession>
<dbReference type="InterPro" id="IPR039426">
    <property type="entry name" value="TonB-dep_rcpt-like"/>
</dbReference>
<keyword evidence="5 7" id="KW-0472">Membrane</keyword>
<protein>
    <submittedName>
        <fullName evidence="11">SusC/RagA family TonB-linked outer membrane protein</fullName>
    </submittedName>
</protein>
<dbReference type="InterPro" id="IPR023997">
    <property type="entry name" value="TonB-dep_OMP_SusC/RagA_CS"/>
</dbReference>
<comment type="subcellular location">
    <subcellularLocation>
        <location evidence="1 7">Cell outer membrane</location>
        <topology evidence="1 7">Multi-pass membrane protein</topology>
    </subcellularLocation>
</comment>
<dbReference type="Pfam" id="PF07715">
    <property type="entry name" value="Plug"/>
    <property type="match status" value="1"/>
</dbReference>
<dbReference type="InterPro" id="IPR036942">
    <property type="entry name" value="Beta-barrel_TonB_sf"/>
</dbReference>
<dbReference type="SUPFAM" id="SSF49464">
    <property type="entry name" value="Carboxypeptidase regulatory domain-like"/>
    <property type="match status" value="1"/>
</dbReference>
<evidence type="ECO:0000256" key="4">
    <source>
        <dbReference type="ARBA" id="ARBA00022692"/>
    </source>
</evidence>
<feature type="transmembrane region" description="Helical" evidence="8">
    <location>
        <begin position="20"/>
        <end position="38"/>
    </location>
</feature>
<dbReference type="Gene3D" id="2.40.170.20">
    <property type="entry name" value="TonB-dependent receptor, beta-barrel domain"/>
    <property type="match status" value="1"/>
</dbReference>
<dbReference type="EMBL" id="SWDX01000001">
    <property type="protein sequence ID" value="TKC65659.1"/>
    <property type="molecule type" value="Genomic_DNA"/>
</dbReference>
<evidence type="ECO:0000256" key="6">
    <source>
        <dbReference type="ARBA" id="ARBA00023237"/>
    </source>
</evidence>
<evidence type="ECO:0000256" key="5">
    <source>
        <dbReference type="ARBA" id="ARBA00023136"/>
    </source>
</evidence>
<evidence type="ECO:0000313" key="12">
    <source>
        <dbReference type="Proteomes" id="UP000309594"/>
    </source>
</evidence>
<dbReference type="Pfam" id="PF07660">
    <property type="entry name" value="STN"/>
    <property type="match status" value="1"/>
</dbReference>
<evidence type="ECO:0000259" key="9">
    <source>
        <dbReference type="Pfam" id="PF07660"/>
    </source>
</evidence>
<reference evidence="11 12" key="1">
    <citation type="submission" date="2019-04" db="EMBL/GenBank/DDBJ databases">
        <title>Pedobacter sp. RP-1-16 sp. nov., isolated from Arctic soil.</title>
        <authorList>
            <person name="Dahal R.H."/>
            <person name="Kim D.-U."/>
        </authorList>
    </citation>
    <scope>NUCLEOTIDE SEQUENCE [LARGE SCALE GENOMIC DNA]</scope>
    <source>
        <strain evidence="11 12">RP-1-16</strain>
    </source>
</reference>
<evidence type="ECO:0000256" key="2">
    <source>
        <dbReference type="ARBA" id="ARBA00022448"/>
    </source>
</evidence>
<dbReference type="Gene3D" id="2.170.130.10">
    <property type="entry name" value="TonB-dependent receptor, plug domain"/>
    <property type="match status" value="1"/>
</dbReference>
<evidence type="ECO:0000313" key="11">
    <source>
        <dbReference type="EMBL" id="TKC65659.1"/>
    </source>
</evidence>
<keyword evidence="4 7" id="KW-0812">Transmembrane</keyword>
<keyword evidence="6 7" id="KW-0998">Cell outer membrane</keyword>
<dbReference type="InterPro" id="IPR012910">
    <property type="entry name" value="Plug_dom"/>
</dbReference>
<evidence type="ECO:0000256" key="7">
    <source>
        <dbReference type="PROSITE-ProRule" id="PRU01360"/>
    </source>
</evidence>
<organism evidence="11 12">
    <name type="scientific">Pedobacter hiemivivus</name>
    <dbReference type="NCBI Taxonomy" id="2530454"/>
    <lineage>
        <taxon>Bacteria</taxon>
        <taxon>Pseudomonadati</taxon>
        <taxon>Bacteroidota</taxon>
        <taxon>Sphingobacteriia</taxon>
        <taxon>Sphingobacteriales</taxon>
        <taxon>Sphingobacteriaceae</taxon>
        <taxon>Pedobacter</taxon>
    </lineage>
</organism>
<dbReference type="GO" id="GO:0009279">
    <property type="term" value="C:cell outer membrane"/>
    <property type="evidence" value="ECO:0007669"/>
    <property type="project" value="UniProtKB-SubCell"/>
</dbReference>
<dbReference type="Proteomes" id="UP000309594">
    <property type="component" value="Unassembled WGS sequence"/>
</dbReference>
<keyword evidence="2 7" id="KW-0813">Transport</keyword>
<dbReference type="InterPro" id="IPR037066">
    <property type="entry name" value="Plug_dom_sf"/>
</dbReference>
<dbReference type="NCBIfam" id="TIGR04057">
    <property type="entry name" value="SusC_RagA_signa"/>
    <property type="match status" value="1"/>
</dbReference>
<evidence type="ECO:0000259" key="10">
    <source>
        <dbReference type="Pfam" id="PF07715"/>
    </source>
</evidence>
<dbReference type="InterPro" id="IPR023996">
    <property type="entry name" value="TonB-dep_OMP_SusC/RagA"/>
</dbReference>
<evidence type="ECO:0000256" key="3">
    <source>
        <dbReference type="ARBA" id="ARBA00022452"/>
    </source>
</evidence>
<evidence type="ECO:0000256" key="8">
    <source>
        <dbReference type="SAM" id="Phobius"/>
    </source>
</evidence>
<keyword evidence="8" id="KW-1133">Transmembrane helix</keyword>
<dbReference type="Pfam" id="PF13715">
    <property type="entry name" value="CarbopepD_reg_2"/>
    <property type="match status" value="1"/>
</dbReference>
<dbReference type="SUPFAM" id="SSF56935">
    <property type="entry name" value="Porins"/>
    <property type="match status" value="1"/>
</dbReference>
<proteinExistence type="inferred from homology"/>
<dbReference type="AlphaFoldDB" id="A0A4U1GQ26"/>
<comment type="caution">
    <text evidence="11">The sequence shown here is derived from an EMBL/GenBank/DDBJ whole genome shotgun (WGS) entry which is preliminary data.</text>
</comment>
<dbReference type="InterPro" id="IPR008969">
    <property type="entry name" value="CarboxyPept-like_regulatory"/>
</dbReference>
<evidence type="ECO:0000256" key="1">
    <source>
        <dbReference type="ARBA" id="ARBA00004571"/>
    </source>
</evidence>
<gene>
    <name evidence="11" type="ORF">FBD94_03725</name>
</gene>
<feature type="domain" description="Secretin/TonB short N-terminal" evidence="9">
    <location>
        <begin position="67"/>
        <end position="117"/>
    </location>
</feature>
<comment type="similarity">
    <text evidence="7">Belongs to the TonB-dependent receptor family.</text>
</comment>
<sequence length="1141" mass="125108">MKICTKNPYWHCQYVKKLLLVMKITGILVFIAIMQVNASSFAQRITLSQKNITLDEFFREVKKQTGYNISYSDKVIYDAKKVNVDFKAIPLDQAITTVLDNRYLAFEISGKDITILPSKSVFLDQIARNLKNMNVSGKVYNFQGEMLVGATISLKNGKKSTMTNQYGDFTLNDVDENGTLVISYLGYTTKEIQIKSKAYVGDIMLELSDSKLDEVQVIAYGKTTQRYNIGSVATVTAKDIQQQPVTNVLLALQGRVPGLVVTNSNGAPGAMVTTQIRGQNSLANSQNSNMSLATFNQPLYIIDGVPMSTQNNRVITPPGLASSSAASYWRNYTGLSPLNSINPNDIESISVLKDADATSIYGSQGSNGVILITTKRGQSGKTHFNVALNSGPTAATRTPQMMNTQQYIEMRQEALRNSGLTANPALDADVLLFDQTKYKNWMDEFYGGVGHHTDFHSSLSGGTSNTNYLVSGGYTHESYNFPGDFADNRLSLHSSFNHKTADNRFTLDFGTDYSYDANNSTGAPDLLSAFTLPPNYPDMVDASGNLVWSYKGVPLSNTQGYLKQISDAKIYNLNSHLMATYEIITGLRLGVSAGYSRQNVEGYSATPIISQNPASGMLGSALFNTNYSETLNLEPQLTFVKQLSKGVLNVVAGGTYRKNKLSNLDVSAFNYSNDALLGSIGSAGASYATNSSSIYKYIAAFGRINYVWDNKYIVNLTGNRNGSSNFGPDRRFGNFGSAGAGWIFSNESFAKALSPVLSFGKLSANYGTSGTDGVQPYMYQPNWGPSNVYGGYQGIPGYAPINPLNPIYAWATNKKLNFQLDLGFLQDRLVFSATSYKNKTDNQLVSYLQPIQTGFSSITANAPYTVENKGLEFSLTSKNFSRKDFQWATAFNISFNKNKLTKFDDLNNSPYADIYVVGQPVNIFMLIPYEGVDPNTGIFQYRKADGTLTNTPYNATGVNGRPGDRTVLMDLNPKFTGGLNNQFSYKGISLTLFFQFAKQKGESYLYSIYNNGGQIPGKPNTNLPVQFLDRWQKVGDNASIQRLISSEGNAIDRKTAVAARAFSYSTGAYTDASYIRLKTVSLSYNIPASMAKKVFLGSANIFVNAQNLLTITGYKVGDPETQNLYSIPAQRTIVAGVNLNF</sequence>
<name>A0A4U1GQ26_9SPHI</name>
<dbReference type="NCBIfam" id="TIGR04056">
    <property type="entry name" value="OMP_RagA_SusC"/>
    <property type="match status" value="1"/>
</dbReference>
<dbReference type="PROSITE" id="PS52016">
    <property type="entry name" value="TONB_DEPENDENT_REC_3"/>
    <property type="match status" value="1"/>
</dbReference>
<feature type="domain" description="TonB-dependent receptor plug" evidence="10">
    <location>
        <begin position="229"/>
        <end position="369"/>
    </location>
</feature>
<dbReference type="InterPro" id="IPR011662">
    <property type="entry name" value="Secretin/TonB_short_N"/>
</dbReference>